<dbReference type="Proteomes" id="UP000823612">
    <property type="component" value="Unassembled WGS sequence"/>
</dbReference>
<gene>
    <name evidence="1" type="ORF">IAB08_01160</name>
</gene>
<reference evidence="1" key="2">
    <citation type="journal article" date="2021" name="PeerJ">
        <title>Extensive microbial diversity within the chicken gut microbiome revealed by metagenomics and culture.</title>
        <authorList>
            <person name="Gilroy R."/>
            <person name="Ravi A."/>
            <person name="Getino M."/>
            <person name="Pursley I."/>
            <person name="Horton D.L."/>
            <person name="Alikhan N.F."/>
            <person name="Baker D."/>
            <person name="Gharbi K."/>
            <person name="Hall N."/>
            <person name="Watson M."/>
            <person name="Adriaenssens E.M."/>
            <person name="Foster-Nyarko E."/>
            <person name="Jarju S."/>
            <person name="Secka A."/>
            <person name="Antonio M."/>
            <person name="Oren A."/>
            <person name="Chaudhuri R.R."/>
            <person name="La Ragione R."/>
            <person name="Hildebrand F."/>
            <person name="Pallen M.J."/>
        </authorList>
    </citation>
    <scope>NUCLEOTIDE SEQUENCE</scope>
    <source>
        <strain evidence="1">2889</strain>
    </source>
</reference>
<proteinExistence type="predicted"/>
<reference evidence="1" key="1">
    <citation type="submission" date="2020-10" db="EMBL/GenBank/DDBJ databases">
        <authorList>
            <person name="Gilroy R."/>
        </authorList>
    </citation>
    <scope>NUCLEOTIDE SEQUENCE</scope>
    <source>
        <strain evidence="1">2889</strain>
    </source>
</reference>
<accession>A0A9D9DQC3</accession>
<sequence>MLLRSEAKVSYTGFRLEANYMEINLPKSEVLAQPTKDSTGMDLGVPHFEDGSNAFDAKEILYNFDTEKGIIKDVMTQQEDIYVHGNVVKKYENDVSFIKIFNYLNQ</sequence>
<dbReference type="AlphaFoldDB" id="A0A9D9DQC3"/>
<organism evidence="1 2">
    <name type="scientific">Candidatus Pullibacteroides excrementavium</name>
    <dbReference type="NCBI Taxonomy" id="2840905"/>
    <lineage>
        <taxon>Bacteria</taxon>
        <taxon>Pseudomonadati</taxon>
        <taxon>Bacteroidota</taxon>
        <taxon>Bacteroidia</taxon>
        <taxon>Bacteroidales</taxon>
        <taxon>Candidatus Pullibacteroides</taxon>
    </lineage>
</organism>
<evidence type="ECO:0000313" key="1">
    <source>
        <dbReference type="EMBL" id="MBO8431889.1"/>
    </source>
</evidence>
<name>A0A9D9DQC3_9BACT</name>
<evidence type="ECO:0000313" key="2">
    <source>
        <dbReference type="Proteomes" id="UP000823612"/>
    </source>
</evidence>
<comment type="caution">
    <text evidence="1">The sequence shown here is derived from an EMBL/GenBank/DDBJ whole genome shotgun (WGS) entry which is preliminary data.</text>
</comment>
<protein>
    <submittedName>
        <fullName evidence="1">Uncharacterized protein</fullName>
    </submittedName>
</protein>
<dbReference type="EMBL" id="JADIMZ010000015">
    <property type="protein sequence ID" value="MBO8431889.1"/>
    <property type="molecule type" value="Genomic_DNA"/>
</dbReference>